<dbReference type="GO" id="GO:0006952">
    <property type="term" value="P:defense response"/>
    <property type="evidence" value="ECO:0007669"/>
    <property type="project" value="InterPro"/>
</dbReference>
<dbReference type="AlphaFoldDB" id="A0A9J5Y350"/>
<dbReference type="PROSITE" id="PS00940">
    <property type="entry name" value="GAMMA_THIONIN"/>
    <property type="match status" value="1"/>
</dbReference>
<evidence type="ECO:0000313" key="7">
    <source>
        <dbReference type="Proteomes" id="UP000824120"/>
    </source>
</evidence>
<comment type="caution">
    <text evidence="6">The sequence shown here is derived from an EMBL/GenBank/DDBJ whole genome shotgun (WGS) entry which is preliminary data.</text>
</comment>
<dbReference type="InterPro" id="IPR036574">
    <property type="entry name" value="Scorpion_toxin-like_sf"/>
</dbReference>
<dbReference type="InterPro" id="IPR003614">
    <property type="entry name" value="Knottins"/>
</dbReference>
<evidence type="ECO:0000256" key="3">
    <source>
        <dbReference type="ARBA" id="ARBA00022729"/>
    </source>
</evidence>
<evidence type="ECO:0000313" key="6">
    <source>
        <dbReference type="EMBL" id="KAG5593708.1"/>
    </source>
</evidence>
<dbReference type="SUPFAM" id="SSF57095">
    <property type="entry name" value="Scorpion toxin-like"/>
    <property type="match status" value="2"/>
</dbReference>
<keyword evidence="4" id="KW-1015">Disulfide bond</keyword>
<dbReference type="PANTHER" id="PTHR33147">
    <property type="entry name" value="DEFENSIN-LIKE PROTEIN 1"/>
    <property type="match status" value="1"/>
</dbReference>
<evidence type="ECO:0000259" key="5">
    <source>
        <dbReference type="SMART" id="SM00505"/>
    </source>
</evidence>
<accession>A0A9J5Y350</accession>
<keyword evidence="3" id="KW-0732">Signal</keyword>
<evidence type="ECO:0000256" key="2">
    <source>
        <dbReference type="ARBA" id="ARBA00022525"/>
    </source>
</evidence>
<organism evidence="6 7">
    <name type="scientific">Solanum commersonii</name>
    <name type="common">Commerson's wild potato</name>
    <name type="synonym">Commerson's nightshade</name>
    <dbReference type="NCBI Taxonomy" id="4109"/>
    <lineage>
        <taxon>Eukaryota</taxon>
        <taxon>Viridiplantae</taxon>
        <taxon>Streptophyta</taxon>
        <taxon>Embryophyta</taxon>
        <taxon>Tracheophyta</taxon>
        <taxon>Spermatophyta</taxon>
        <taxon>Magnoliopsida</taxon>
        <taxon>eudicotyledons</taxon>
        <taxon>Gunneridae</taxon>
        <taxon>Pentapetalae</taxon>
        <taxon>asterids</taxon>
        <taxon>lamiids</taxon>
        <taxon>Solanales</taxon>
        <taxon>Solanaceae</taxon>
        <taxon>Solanoideae</taxon>
        <taxon>Solaneae</taxon>
        <taxon>Solanum</taxon>
    </lineage>
</organism>
<keyword evidence="2" id="KW-0964">Secreted</keyword>
<reference evidence="6 7" key="1">
    <citation type="submission" date="2020-09" db="EMBL/GenBank/DDBJ databases">
        <title>De no assembly of potato wild relative species, Solanum commersonii.</title>
        <authorList>
            <person name="Cho K."/>
        </authorList>
    </citation>
    <scope>NUCLEOTIDE SEQUENCE [LARGE SCALE GENOMIC DNA]</scope>
    <source>
        <strain evidence="6">LZ3.2</strain>
        <tissue evidence="6">Leaf</tissue>
    </source>
</reference>
<dbReference type="Proteomes" id="UP000824120">
    <property type="component" value="Chromosome 7"/>
</dbReference>
<keyword evidence="7" id="KW-1185">Reference proteome</keyword>
<protein>
    <recommendedName>
        <fullName evidence="5">Knottins-like domain-containing protein</fullName>
    </recommendedName>
</protein>
<proteinExistence type="predicted"/>
<dbReference type="PANTHER" id="PTHR33147:SF134">
    <property type="entry name" value="DEFENSIN-LIKE PROTEIN 19"/>
    <property type="match status" value="1"/>
</dbReference>
<evidence type="ECO:0000256" key="4">
    <source>
        <dbReference type="ARBA" id="ARBA00023157"/>
    </source>
</evidence>
<sequence length="114" mass="12658">MGSVEGGLCTRWSAKFKGQCIIPYDCDETCRLKEGGIEGDCVWTGFKKGYACICTFDIEAVGNEICEVFSGTFRGQCYVSSHCETNCNKEGYPSGQCEWRGTNWGFACMCQYLC</sequence>
<dbReference type="Gene3D" id="3.30.30.10">
    <property type="entry name" value="Knottin, scorpion toxin-like"/>
    <property type="match status" value="2"/>
</dbReference>
<feature type="domain" description="Knottins-like" evidence="5">
    <location>
        <begin position="65"/>
        <end position="114"/>
    </location>
</feature>
<feature type="domain" description="Knottins-like" evidence="5">
    <location>
        <begin position="8"/>
        <end position="56"/>
    </location>
</feature>
<evidence type="ECO:0000256" key="1">
    <source>
        <dbReference type="ARBA" id="ARBA00004613"/>
    </source>
</evidence>
<dbReference type="GO" id="GO:0005576">
    <property type="term" value="C:extracellular region"/>
    <property type="evidence" value="ECO:0007669"/>
    <property type="project" value="UniProtKB-SubCell"/>
</dbReference>
<dbReference type="SMART" id="SM00505">
    <property type="entry name" value="Knot1"/>
    <property type="match status" value="2"/>
</dbReference>
<dbReference type="EMBL" id="JACXVP010000007">
    <property type="protein sequence ID" value="KAG5593708.1"/>
    <property type="molecule type" value="Genomic_DNA"/>
</dbReference>
<comment type="subcellular location">
    <subcellularLocation>
        <location evidence="1">Secreted</location>
    </subcellularLocation>
</comment>
<dbReference type="Pfam" id="PF00304">
    <property type="entry name" value="Gamma-thionin"/>
    <property type="match status" value="2"/>
</dbReference>
<gene>
    <name evidence="6" type="ORF">H5410_034940</name>
</gene>
<name>A0A9J5Y350_SOLCO</name>
<dbReference type="InterPro" id="IPR008176">
    <property type="entry name" value="Defensin_plant"/>
</dbReference>